<sequence length="146" mass="15858">MSIAAALGLAYAQDTFVENHCNKTLYIQSFPYKASSSGPLATVKPGEYFGEAFRYDGSTVKISTTKLLEDPLFVDYFFSNDKSIAYYSLEDQYGNPVADKHNTLGAGDGCDAFDCAANDASCYSTANNHIVYACPRPINITAKLCV</sequence>
<name>A0A167PK76_CORDF</name>
<keyword evidence="2" id="KW-1185">Reference proteome</keyword>
<dbReference type="AlphaFoldDB" id="A0A167PK76"/>
<gene>
    <name evidence="1" type="ORF">LEL_10958</name>
</gene>
<protein>
    <recommendedName>
        <fullName evidence="3">16 kDa allergen</fullName>
    </recommendedName>
</protein>
<evidence type="ECO:0008006" key="3">
    <source>
        <dbReference type="Google" id="ProtNLM"/>
    </source>
</evidence>
<comment type="caution">
    <text evidence="1">The sequence shown here is derived from an EMBL/GenBank/DDBJ whole genome shotgun (WGS) entry which is preliminary data.</text>
</comment>
<evidence type="ECO:0000313" key="1">
    <source>
        <dbReference type="EMBL" id="OAA56744.1"/>
    </source>
</evidence>
<accession>A0A167PK76</accession>
<organism evidence="1 2">
    <name type="scientific">Akanthomyces lecanii RCEF 1005</name>
    <dbReference type="NCBI Taxonomy" id="1081108"/>
    <lineage>
        <taxon>Eukaryota</taxon>
        <taxon>Fungi</taxon>
        <taxon>Dikarya</taxon>
        <taxon>Ascomycota</taxon>
        <taxon>Pezizomycotina</taxon>
        <taxon>Sordariomycetes</taxon>
        <taxon>Hypocreomycetidae</taxon>
        <taxon>Hypocreales</taxon>
        <taxon>Cordycipitaceae</taxon>
        <taxon>Akanthomyces</taxon>
        <taxon>Cordyceps confragosa</taxon>
    </lineage>
</organism>
<reference evidence="1 2" key="1">
    <citation type="journal article" date="2016" name="Genome Biol. Evol.">
        <title>Divergent and convergent evolution of fungal pathogenicity.</title>
        <authorList>
            <person name="Shang Y."/>
            <person name="Xiao G."/>
            <person name="Zheng P."/>
            <person name="Cen K."/>
            <person name="Zhan S."/>
            <person name="Wang C."/>
        </authorList>
    </citation>
    <scope>NUCLEOTIDE SEQUENCE [LARGE SCALE GENOMIC DNA]</scope>
    <source>
        <strain evidence="1 2">RCEF 1005</strain>
    </source>
</reference>
<evidence type="ECO:0000313" key="2">
    <source>
        <dbReference type="Proteomes" id="UP000076881"/>
    </source>
</evidence>
<dbReference type="Pfam" id="PF04681">
    <property type="entry name" value="Bys1"/>
    <property type="match status" value="1"/>
</dbReference>
<dbReference type="OrthoDB" id="3682664at2759"/>
<dbReference type="EMBL" id="AZHF01000033">
    <property type="protein sequence ID" value="OAA56744.1"/>
    <property type="molecule type" value="Genomic_DNA"/>
</dbReference>
<dbReference type="Proteomes" id="UP000076881">
    <property type="component" value="Unassembled WGS sequence"/>
</dbReference>
<dbReference type="InterPro" id="IPR006771">
    <property type="entry name" value="CetA-like"/>
</dbReference>
<proteinExistence type="predicted"/>